<keyword evidence="4" id="KW-1185">Reference proteome</keyword>
<feature type="domain" description="STAS" evidence="2">
    <location>
        <begin position="82"/>
        <end position="135"/>
    </location>
</feature>
<dbReference type="RefSeq" id="WP_214347556.1">
    <property type="nucleotide sequence ID" value="NZ_JAHBOH010000001.1"/>
</dbReference>
<name>A0ABS5TWW3_9CELL</name>
<proteinExistence type="predicted"/>
<reference evidence="3 4" key="1">
    <citation type="submission" date="2021-05" db="EMBL/GenBank/DDBJ databases">
        <title>Description of Cellulomonas sp. DKR-3 sp. nov.</title>
        <authorList>
            <person name="Dahal R.H."/>
            <person name="Chaudhary D.K."/>
        </authorList>
    </citation>
    <scope>NUCLEOTIDE SEQUENCE [LARGE SCALE GENOMIC DNA]</scope>
    <source>
        <strain evidence="3 4">DKR-3</strain>
    </source>
</reference>
<comment type="caution">
    <text evidence="3">The sequence shown here is derived from an EMBL/GenBank/DDBJ whole genome shotgun (WGS) entry which is preliminary data.</text>
</comment>
<dbReference type="InterPro" id="IPR058548">
    <property type="entry name" value="MlaB-like_STAS"/>
</dbReference>
<evidence type="ECO:0000313" key="3">
    <source>
        <dbReference type="EMBL" id="MBT0993645.1"/>
    </source>
</evidence>
<dbReference type="InterPro" id="IPR036513">
    <property type="entry name" value="STAS_dom_sf"/>
</dbReference>
<protein>
    <submittedName>
        <fullName evidence="3">STAS domain-containing protein</fullName>
    </submittedName>
</protein>
<feature type="region of interest" description="Disordered" evidence="1">
    <location>
        <begin position="1"/>
        <end position="38"/>
    </location>
</feature>
<dbReference type="SUPFAM" id="SSF52091">
    <property type="entry name" value="SpoIIaa-like"/>
    <property type="match status" value="1"/>
</dbReference>
<evidence type="ECO:0000313" key="4">
    <source>
        <dbReference type="Proteomes" id="UP000722125"/>
    </source>
</evidence>
<evidence type="ECO:0000256" key="1">
    <source>
        <dbReference type="SAM" id="MobiDB-lite"/>
    </source>
</evidence>
<gene>
    <name evidence="3" type="ORF">KIN34_05015</name>
</gene>
<evidence type="ECO:0000259" key="2">
    <source>
        <dbReference type="PROSITE" id="PS50801"/>
    </source>
</evidence>
<dbReference type="PROSITE" id="PS50801">
    <property type="entry name" value="STAS"/>
    <property type="match status" value="1"/>
</dbReference>
<dbReference type="Proteomes" id="UP000722125">
    <property type="component" value="Unassembled WGS sequence"/>
</dbReference>
<dbReference type="CDD" id="cd07043">
    <property type="entry name" value="STAS_anti-anti-sigma_factors"/>
    <property type="match status" value="1"/>
</dbReference>
<accession>A0ABS5TWW3</accession>
<dbReference type="Pfam" id="PF13466">
    <property type="entry name" value="STAS_2"/>
    <property type="match status" value="1"/>
</dbReference>
<dbReference type="Gene3D" id="3.30.750.24">
    <property type="entry name" value="STAS domain"/>
    <property type="match status" value="1"/>
</dbReference>
<dbReference type="InterPro" id="IPR002645">
    <property type="entry name" value="STAS_dom"/>
</dbReference>
<organism evidence="3 4">
    <name type="scientific">Cellulomonas fulva</name>
    <dbReference type="NCBI Taxonomy" id="2835530"/>
    <lineage>
        <taxon>Bacteria</taxon>
        <taxon>Bacillati</taxon>
        <taxon>Actinomycetota</taxon>
        <taxon>Actinomycetes</taxon>
        <taxon>Micrococcales</taxon>
        <taxon>Cellulomonadaceae</taxon>
        <taxon>Cellulomonas</taxon>
    </lineage>
</organism>
<sequence length="135" mass="13715">MEGTGTTSRTGRDGDGGRTGSPPSDPLDAEAPGTIAVDEREPHVLRITGAADALTVEQTCAREGLDPIALGRALAAAGVTEIDLSEATFIDSSVLALVVSLMPALRPAHLRVRGATGSVLTVLTVTGLDALVELC</sequence>
<dbReference type="EMBL" id="JAHBOH010000001">
    <property type="protein sequence ID" value="MBT0993645.1"/>
    <property type="molecule type" value="Genomic_DNA"/>
</dbReference>